<evidence type="ECO:0008006" key="8">
    <source>
        <dbReference type="Google" id="ProtNLM"/>
    </source>
</evidence>
<evidence type="ECO:0000259" key="4">
    <source>
        <dbReference type="Pfam" id="PF07804"/>
    </source>
</evidence>
<dbReference type="NCBIfam" id="TIGR03071">
    <property type="entry name" value="couple_hipA"/>
    <property type="match status" value="1"/>
</dbReference>
<proteinExistence type="inferred from homology"/>
<sequence>MVDKLIAYKDNQRTGTLSRDGDSYSFCYDSEWLEQAAPTPLSISLPLQDKPFTTEQTRPFFSNLLPEGQFRDHIANKHRISPEDDFALLAALAGDCAGAIALYPEDAPPPSPENQHQYRPLSKEDEKKLFEEAFIMDLSFLGPEENPRLSLAGMQDKLPVMVKDGDIYLPMDGAPSTHILKPQHFKWKSLVENEAFCMSLAREMGLDVPESFIFKGDDIAYIIERYDRAVDSNGIVRRIHQEDFCQALGFSYRKKYEENGGPGHKECFRLVREFKNPLKDRIRLIDLTIFNLLISNYDCHAKNISLIYEHGAAPSLAPCYDLVCVGVYNLESRLAMSIGGVFDPKDLTLESWERFAEDIGEGSSKPVIKALEKMAGNIPETAQNVAKNMIKKYGDNVIYKQIVDKIINRSEITLRQIKS</sequence>
<keyword evidence="2" id="KW-0808">Transferase</keyword>
<dbReference type="RefSeq" id="WP_103115541.1">
    <property type="nucleotide sequence ID" value="NZ_PPFX01000019.1"/>
</dbReference>
<dbReference type="InterPro" id="IPR012893">
    <property type="entry name" value="HipA-like_C"/>
</dbReference>
<dbReference type="GO" id="GO:0004674">
    <property type="term" value="F:protein serine/threonine kinase activity"/>
    <property type="evidence" value="ECO:0007669"/>
    <property type="project" value="TreeGrafter"/>
</dbReference>
<evidence type="ECO:0000256" key="1">
    <source>
        <dbReference type="ARBA" id="ARBA00010164"/>
    </source>
</evidence>
<reference evidence="6 7" key="1">
    <citation type="journal article" date="2018" name="Genome Announc.">
        <title>Genome Sequence of Geothermobacter sp. HR-1 Iron Reducer from the Loihi Seamount.</title>
        <authorList>
            <person name="Smith H."/>
            <person name="Abuyen K."/>
            <person name="Tremblay J."/>
            <person name="Savalia P."/>
            <person name="Perez-Rodriguez I."/>
            <person name="Emerson D."/>
            <person name="Tully B."/>
            <person name="Amend J."/>
        </authorList>
    </citation>
    <scope>NUCLEOTIDE SEQUENCE [LARGE SCALE GENOMIC DNA]</scope>
    <source>
        <strain evidence="6 7">HR-1</strain>
    </source>
</reference>
<dbReference type="InterPro" id="IPR017508">
    <property type="entry name" value="HipA_N1"/>
</dbReference>
<dbReference type="AlphaFoldDB" id="A0A2K2H9Y7"/>
<evidence type="ECO:0000256" key="2">
    <source>
        <dbReference type="ARBA" id="ARBA00022679"/>
    </source>
</evidence>
<dbReference type="Gene3D" id="1.10.1070.20">
    <property type="match status" value="1"/>
</dbReference>
<name>A0A2K2H9Y7_9BACT</name>
<dbReference type="OrthoDB" id="9805913at2"/>
<accession>A0A2K2H9Y7</accession>
<dbReference type="InterPro" id="IPR052028">
    <property type="entry name" value="HipA_Ser/Thr_kinase"/>
</dbReference>
<dbReference type="GO" id="GO:0005829">
    <property type="term" value="C:cytosol"/>
    <property type="evidence" value="ECO:0007669"/>
    <property type="project" value="TreeGrafter"/>
</dbReference>
<dbReference type="PANTHER" id="PTHR37419">
    <property type="entry name" value="SERINE/THREONINE-PROTEIN KINASE TOXIN HIPA"/>
    <property type="match status" value="1"/>
</dbReference>
<evidence type="ECO:0000313" key="7">
    <source>
        <dbReference type="Proteomes" id="UP000236340"/>
    </source>
</evidence>
<evidence type="ECO:0000313" key="6">
    <source>
        <dbReference type="EMBL" id="PNU20043.1"/>
    </source>
</evidence>
<evidence type="ECO:0000259" key="5">
    <source>
        <dbReference type="Pfam" id="PF13657"/>
    </source>
</evidence>
<keyword evidence="3" id="KW-0418">Kinase</keyword>
<dbReference type="Proteomes" id="UP000236340">
    <property type="component" value="Unassembled WGS sequence"/>
</dbReference>
<dbReference type="EMBL" id="PPFX01000019">
    <property type="protein sequence ID" value="PNU20043.1"/>
    <property type="molecule type" value="Genomic_DNA"/>
</dbReference>
<protein>
    <recommendedName>
        <fullName evidence="8">Serine/threonine-protein kinase HipA</fullName>
    </recommendedName>
</protein>
<comment type="similarity">
    <text evidence="1">Belongs to the HipA Ser/Thr kinase family.</text>
</comment>
<dbReference type="Pfam" id="PF13657">
    <property type="entry name" value="Couple_hipA"/>
    <property type="match status" value="1"/>
</dbReference>
<gene>
    <name evidence="6" type="ORF">C2E25_09665</name>
</gene>
<feature type="domain" description="HipA N-terminal subdomain 1" evidence="5">
    <location>
        <begin position="7"/>
        <end position="102"/>
    </location>
</feature>
<feature type="domain" description="HipA-like C-terminal" evidence="4">
    <location>
        <begin position="149"/>
        <end position="380"/>
    </location>
</feature>
<evidence type="ECO:0000256" key="3">
    <source>
        <dbReference type="ARBA" id="ARBA00022777"/>
    </source>
</evidence>
<dbReference type="CDD" id="cd17793">
    <property type="entry name" value="HipA"/>
    <property type="match status" value="1"/>
</dbReference>
<dbReference type="Pfam" id="PF07804">
    <property type="entry name" value="HipA_C"/>
    <property type="match status" value="1"/>
</dbReference>
<dbReference type="PANTHER" id="PTHR37419:SF1">
    <property type="entry name" value="SERINE_THREONINE-PROTEIN KINASE TOXIN HIPA"/>
    <property type="match status" value="1"/>
</dbReference>
<organism evidence="6 7">
    <name type="scientific">Geothermobacter hydrogeniphilus</name>
    <dbReference type="NCBI Taxonomy" id="1969733"/>
    <lineage>
        <taxon>Bacteria</taxon>
        <taxon>Pseudomonadati</taxon>
        <taxon>Thermodesulfobacteriota</taxon>
        <taxon>Desulfuromonadia</taxon>
        <taxon>Desulfuromonadales</taxon>
        <taxon>Geothermobacteraceae</taxon>
        <taxon>Geothermobacter</taxon>
    </lineage>
</organism>
<comment type="caution">
    <text evidence="6">The sequence shown here is derived from an EMBL/GenBank/DDBJ whole genome shotgun (WGS) entry which is preliminary data.</text>
</comment>